<organism evidence="2 3">
    <name type="scientific">Fusibacter ferrireducens</name>
    <dbReference type="NCBI Taxonomy" id="2785058"/>
    <lineage>
        <taxon>Bacteria</taxon>
        <taxon>Bacillati</taxon>
        <taxon>Bacillota</taxon>
        <taxon>Clostridia</taxon>
        <taxon>Eubacteriales</taxon>
        <taxon>Eubacteriales Family XII. Incertae Sedis</taxon>
        <taxon>Fusibacter</taxon>
    </lineage>
</organism>
<evidence type="ECO:0000313" key="3">
    <source>
        <dbReference type="Proteomes" id="UP000614200"/>
    </source>
</evidence>
<evidence type="ECO:0000256" key="1">
    <source>
        <dbReference type="SAM" id="Coils"/>
    </source>
</evidence>
<keyword evidence="1" id="KW-0175">Coiled coil</keyword>
<dbReference type="Proteomes" id="UP000614200">
    <property type="component" value="Unassembled WGS sequence"/>
</dbReference>
<protein>
    <submittedName>
        <fullName evidence="2">Type VI-C CRISPR-associated RNA-guided ribonuclease Cas13c</fullName>
    </submittedName>
</protein>
<dbReference type="EMBL" id="JADKNH010000004">
    <property type="protein sequence ID" value="MBF4693118.1"/>
    <property type="molecule type" value="Genomic_DNA"/>
</dbReference>
<comment type="caution">
    <text evidence="2">The sequence shown here is derived from an EMBL/GenBank/DDBJ whole genome shotgun (WGS) entry which is preliminary data.</text>
</comment>
<sequence>MASTTREKGNKSSIVRIIISNFDDRQIKELKVLYHKQGGVDTIQIDQMAFENEHTEAFGQLIFKTIKAVKLGSLEDKVMHYRTPSLELIDEPNGGNGIIATKYASHDQDSQIPEHILRKYKITGSWRYVSNVTDDKEDNRQKEITVSLEDIRNITTEADRLGRREKKTSTSRVLLSKETVQSYKYVLSSDGKEIDSRNIYKMNRFLEYRSGLLFYYTFINHFMVAPVRERYNEVWQIEKDYKNQEENIDEVIDKINDYLFLRVNDFIGNHNQYVDKLKLKLKNDEEALLNLKYGNEKRALEARIKRQKENMPTVIEDYKKVDLRVDLIKIIKIFSDLRHKLAHFEYDYFDRLFTGNGKDNEALIELLDLKLFKVMNHYVKVKQTYTAMYLDGNEKFHILDVTKDLKKTYELYQMICESKNGFNGFINTLLVQDGIENSAVKAIIEKDYHERIDVLKKLKGKEKESQTLEEWLLESDGEVYYQDIQLNPKYKYLYNKHKSAVERMNTLLVRPRDNKIKAEITEQNKEIKCLKDKMESITKRNSMYRLEYKLRIAFGYLQDVFRMDMRQFKNEFNLDSEQFQEKWGLINTDENRAACVKKWLAVKVPKISKGKNQESEFNFGTIKNQINAVRKLDENIFESNNRNVLFKLYALIHLFLPREIKGDFLGFVKHHYYDLKNVDFQFIGEEDNTPETSKDQFFHHMRLFEKGARRYDLFHYEVKDILQSKISKATDAPVDPFYYRRIVKNLLKADYLTDEVIDDMKLIGLIVRPIMKTYENIFHLATHIELRVLIKIAQEKGLKSVAESIEAVKEEQERVSKNKKNEIHYNFNCCLKYAKTGDLSKKSYYKIRSGIRNTILHLDPKEWFENQFSVTNTDENSSVQREVMNLFLISERLKLDQILIGGDSYNDYLMRYDQILFSLKKSSILSKPKGKTLIEQRENQQDRDQDKRKIETILNSYNDLKKAFEQEGWDLALKSGDISNLPEAICESKIDVKNAKGKTFPKRIGSMSKAEIIDYEYQINRTFQSTISDERGRFLHKINFEVKSELTRILDVDRVIMINVHVQSAHKASDGDIRICNNHKPTLERYFFLNSIKYLLGNNKLVLINFNGLYENELTVIYDYKDKNQEEIRINERSYEIDTNQKSSFKMRYIKVVE</sequence>
<dbReference type="RefSeq" id="WP_194701348.1">
    <property type="nucleotide sequence ID" value="NZ_JADKNH010000004.1"/>
</dbReference>
<name>A0ABR9ZRN3_9FIRM</name>
<evidence type="ECO:0000313" key="2">
    <source>
        <dbReference type="EMBL" id="MBF4693118.1"/>
    </source>
</evidence>
<dbReference type="NCBIfam" id="NF038193">
    <property type="entry name" value="VI_Cas13c"/>
    <property type="match status" value="1"/>
</dbReference>
<feature type="coiled-coil region" evidence="1">
    <location>
        <begin position="513"/>
        <end position="540"/>
    </location>
</feature>
<gene>
    <name evidence="2" type="primary">cas13c</name>
    <name evidence="2" type="ORF">ISU02_08300</name>
</gene>
<reference evidence="2 3" key="1">
    <citation type="submission" date="2020-11" db="EMBL/GenBank/DDBJ databases">
        <title>Fusibacter basophilias sp. nov.</title>
        <authorList>
            <person name="Qiu D."/>
        </authorList>
    </citation>
    <scope>NUCLEOTIDE SEQUENCE [LARGE SCALE GENOMIC DNA]</scope>
    <source>
        <strain evidence="2 3">Q10-2</strain>
    </source>
</reference>
<keyword evidence="3" id="KW-1185">Reference proteome</keyword>
<proteinExistence type="predicted"/>
<accession>A0ABR9ZRN3</accession>